<dbReference type="EMBL" id="JALIEB010000004">
    <property type="protein sequence ID" value="MCV3271316.1"/>
    <property type="molecule type" value="Genomic_DNA"/>
</dbReference>
<keyword evidence="4" id="KW-1185">Reference proteome</keyword>
<name>A0ABT3BCK0_9RHOB</name>
<proteinExistence type="predicted"/>
<keyword evidence="2" id="KW-0732">Signal</keyword>
<feature type="region of interest" description="Disordered" evidence="1">
    <location>
        <begin position="81"/>
        <end position="101"/>
    </location>
</feature>
<dbReference type="Proteomes" id="UP001208690">
    <property type="component" value="Unassembled WGS sequence"/>
</dbReference>
<dbReference type="RefSeq" id="WP_263843643.1">
    <property type="nucleotide sequence ID" value="NZ_JALIEB010000004.1"/>
</dbReference>
<reference evidence="3 4" key="1">
    <citation type="submission" date="2022-04" db="EMBL/GenBank/DDBJ databases">
        <title>Roseobacter sp. WL0113 is a bacterium isolated from neritic sediment.</title>
        <authorList>
            <person name="Wang L."/>
            <person name="He W."/>
            <person name="Zhang D.-F."/>
        </authorList>
    </citation>
    <scope>NUCLEOTIDE SEQUENCE [LARGE SCALE GENOMIC DNA]</scope>
    <source>
        <strain evidence="3 4">WL0113</strain>
    </source>
</reference>
<feature type="compositionally biased region" description="Basic and acidic residues" evidence="1">
    <location>
        <begin position="85"/>
        <end position="95"/>
    </location>
</feature>
<feature type="chain" id="PRO_5047057035" evidence="2">
    <location>
        <begin position="23"/>
        <end position="101"/>
    </location>
</feature>
<protein>
    <submittedName>
        <fullName evidence="3">Uncharacterized protein</fullName>
    </submittedName>
</protein>
<gene>
    <name evidence="3" type="ORF">MUB52_07750</name>
</gene>
<organism evidence="3 4">
    <name type="scientific">Roseobacter sinensis</name>
    <dbReference type="NCBI Taxonomy" id="2931391"/>
    <lineage>
        <taxon>Bacteria</taxon>
        <taxon>Pseudomonadati</taxon>
        <taxon>Pseudomonadota</taxon>
        <taxon>Alphaproteobacteria</taxon>
        <taxon>Rhodobacterales</taxon>
        <taxon>Roseobacteraceae</taxon>
        <taxon>Roseobacter</taxon>
    </lineage>
</organism>
<evidence type="ECO:0000313" key="3">
    <source>
        <dbReference type="EMBL" id="MCV3271316.1"/>
    </source>
</evidence>
<evidence type="ECO:0000256" key="1">
    <source>
        <dbReference type="SAM" id="MobiDB-lite"/>
    </source>
</evidence>
<evidence type="ECO:0000256" key="2">
    <source>
        <dbReference type="SAM" id="SignalP"/>
    </source>
</evidence>
<sequence length="101" mass="11047">MANNRLVAVVTMLILMGSSGSAQDDISLQELRAIESLISGKDWRALYTYVVANPKFTAGNDPLAVELRSFVDDTKRGFLNTFDADPDRTTGEADRTASSIY</sequence>
<accession>A0ABT3BCK0</accession>
<feature type="signal peptide" evidence="2">
    <location>
        <begin position="1"/>
        <end position="22"/>
    </location>
</feature>
<evidence type="ECO:0000313" key="4">
    <source>
        <dbReference type="Proteomes" id="UP001208690"/>
    </source>
</evidence>
<comment type="caution">
    <text evidence="3">The sequence shown here is derived from an EMBL/GenBank/DDBJ whole genome shotgun (WGS) entry which is preliminary data.</text>
</comment>